<evidence type="ECO:0008006" key="3">
    <source>
        <dbReference type="Google" id="ProtNLM"/>
    </source>
</evidence>
<dbReference type="Proteomes" id="UP000076502">
    <property type="component" value="Unassembled WGS sequence"/>
</dbReference>
<sequence>MKFTQVLHKHHLGRAIRMMWQTGRTRPVPVTNAEEILVSQGFKVEDALEVIKPPKPFPRVDVPSIEHVDPDWKERNCLIYKEHHLLHGGTSQALQLTKTLKIDDEIPSRVKDLIADIPEHIDDIVQRNVYTSTIYDAQQVKLPKLKDPNRPSWVFPRQYGITSTRKMHNITKKFLQLCESLCGLNIAQNRSMVHDGILSMCIDKELDVINFSLKMDLIMTSLMPLTPIVDARANSELEIPDIHPLHCTVGIVQTNSYKNEDIYPIVTNSVMKNIHTIFINNNPEEVKNITELPVFEDQIHARSLIESFTAAGTYARQRFGLDVKELPEPVVVQWDKKFLVVSTNIKTV</sequence>
<dbReference type="OrthoDB" id="5835618at2759"/>
<name>A0A154PFG4_DUFNO</name>
<dbReference type="GO" id="GO:0005739">
    <property type="term" value="C:mitochondrion"/>
    <property type="evidence" value="ECO:0007669"/>
    <property type="project" value="TreeGrafter"/>
</dbReference>
<proteinExistence type="predicted"/>
<dbReference type="PANTHER" id="PTHR15889">
    <property type="entry name" value="MITOCHONDRIAL RIBOSOMAL PROTEIN L37"/>
    <property type="match status" value="1"/>
</dbReference>
<protein>
    <recommendedName>
        <fullName evidence="3">39S ribosomal protein L37, mitochondrial</fullName>
    </recommendedName>
</protein>
<gene>
    <name evidence="1" type="ORF">WN55_00355</name>
</gene>
<keyword evidence="2" id="KW-1185">Reference proteome</keyword>
<organism evidence="1 2">
    <name type="scientific">Dufourea novaeangliae</name>
    <name type="common">Sweat bee</name>
    <dbReference type="NCBI Taxonomy" id="178035"/>
    <lineage>
        <taxon>Eukaryota</taxon>
        <taxon>Metazoa</taxon>
        <taxon>Ecdysozoa</taxon>
        <taxon>Arthropoda</taxon>
        <taxon>Hexapoda</taxon>
        <taxon>Insecta</taxon>
        <taxon>Pterygota</taxon>
        <taxon>Neoptera</taxon>
        <taxon>Endopterygota</taxon>
        <taxon>Hymenoptera</taxon>
        <taxon>Apocrita</taxon>
        <taxon>Aculeata</taxon>
        <taxon>Apoidea</taxon>
        <taxon>Anthophila</taxon>
        <taxon>Halictidae</taxon>
        <taxon>Rophitinae</taxon>
        <taxon>Dufourea</taxon>
    </lineage>
</organism>
<accession>A0A154PFG4</accession>
<evidence type="ECO:0000313" key="2">
    <source>
        <dbReference type="Proteomes" id="UP000076502"/>
    </source>
</evidence>
<evidence type="ECO:0000313" key="1">
    <source>
        <dbReference type="EMBL" id="KZC10603.1"/>
    </source>
</evidence>
<dbReference type="PANTHER" id="PTHR15889:SF2">
    <property type="entry name" value="LARGE RIBOSOMAL SUBUNIT PROTEIN ML37"/>
    <property type="match status" value="1"/>
</dbReference>
<dbReference type="EMBL" id="KQ434893">
    <property type="protein sequence ID" value="KZC10603.1"/>
    <property type="molecule type" value="Genomic_DNA"/>
</dbReference>
<reference evidence="1 2" key="1">
    <citation type="submission" date="2015-07" db="EMBL/GenBank/DDBJ databases">
        <title>The genome of Dufourea novaeangliae.</title>
        <authorList>
            <person name="Pan H."/>
            <person name="Kapheim K."/>
        </authorList>
    </citation>
    <scope>NUCLEOTIDE SEQUENCE [LARGE SCALE GENOMIC DNA]</scope>
    <source>
        <strain evidence="1">0120121106</strain>
        <tissue evidence="1">Whole body</tissue>
    </source>
</reference>
<dbReference type="AlphaFoldDB" id="A0A154PFG4"/>
<dbReference type="InterPro" id="IPR052482">
    <property type="entry name" value="mtLSU_mL37"/>
</dbReference>